<dbReference type="OrthoDB" id="823504at2759"/>
<feature type="compositionally biased region" description="Polar residues" evidence="1">
    <location>
        <begin position="622"/>
        <end position="632"/>
    </location>
</feature>
<evidence type="ECO:0000313" key="3">
    <source>
        <dbReference type="Proteomes" id="UP000070089"/>
    </source>
</evidence>
<dbReference type="Pfam" id="PF12796">
    <property type="entry name" value="Ank_2"/>
    <property type="match status" value="2"/>
</dbReference>
<feature type="region of interest" description="Disordered" evidence="1">
    <location>
        <begin position="608"/>
        <end position="632"/>
    </location>
</feature>
<dbReference type="AlphaFoldDB" id="A0A132NPV5"/>
<evidence type="ECO:0000256" key="1">
    <source>
        <dbReference type="SAM" id="MobiDB-lite"/>
    </source>
</evidence>
<dbReference type="InterPro" id="IPR002110">
    <property type="entry name" value="Ankyrin_rpt"/>
</dbReference>
<name>A0A132NPV5_GIAIN</name>
<dbReference type="PANTHER" id="PTHR24120:SF4">
    <property type="entry name" value="GH07239P"/>
    <property type="match status" value="1"/>
</dbReference>
<accession>A0A132NPV5</accession>
<protein>
    <submittedName>
        <fullName evidence="2">Protein 21.1</fullName>
    </submittedName>
</protein>
<dbReference type="Gene3D" id="1.25.40.20">
    <property type="entry name" value="Ankyrin repeat-containing domain"/>
    <property type="match status" value="1"/>
</dbReference>
<dbReference type="PANTHER" id="PTHR24120">
    <property type="entry name" value="GH07239P"/>
    <property type="match status" value="1"/>
</dbReference>
<dbReference type="InterPro" id="IPR036770">
    <property type="entry name" value="Ankyrin_rpt-contain_sf"/>
</dbReference>
<proteinExistence type="predicted"/>
<dbReference type="VEuPathDB" id="GiardiaDB:QR46_3969"/>
<dbReference type="SMART" id="SM00248">
    <property type="entry name" value="ANK"/>
    <property type="match status" value="5"/>
</dbReference>
<feature type="region of interest" description="Disordered" evidence="1">
    <location>
        <begin position="327"/>
        <end position="350"/>
    </location>
</feature>
<sequence length="744" mass="83373">MSQIWFNAIRAGDIAFVRANATKYRGTRNKHNETGLVYAIKHNRVDIASFLIPYERNLILDGAFTPLMVCALYNCVDVATILTASGHSAVNSEMQTALMIAAERDHAKIIRIILPNEVMRRDSRDRTALMLASISGQNKAVELLLSQEGGFVNSHKETAFYLALYHNNLSTAKILEPVEANTWCDKLVSVVGMCLSDPKTTEYIQYLAHKYPNMEKAYKEFCGQAGASALGSYRELKSIADLRPSTSRRTGVLSPLDIRTNKTLFISPIPGIASSPRSSRSVNPRLKEERSVISQSIQNSANELEKFKDSYITNINQLRRDAESLQKQLEAQAPHQPQDPPRASTSAPRYQKTPTILRQPAVTPTSFPETTSKDAHIVHSFTSSPPRAKRTGGDVTTLCNEIIVSFVKSMGANPSSPRSPSKPTRSNSTLRARNPWDTNLDVAPPCVEQAVSTTDTSNSFTNSKTANAYVNYNKQMQSKLLAMFNQKRDRSLGWNSTDSSFFSQSTGNKEKEDYRANMDDPDGLASILTRSVPIPAQILHSPKDFEIVYDQVLDNHDSEHLNIKIPLIDNDTHVYNSALINSAPFRETTQSPKNVTSIFMGANSIIQQQPQPEQPEQHNQPTNAPSTDTNQGLMDTIENFTQIIDDLSNENILLNKELDKFRRMQRQLYDESKTDKQTIESLRKQLDSMAHNFSEATKRDIYTMKKEIARLDNSLMDAKRLELELSRVVDDDDGDQITDESLML</sequence>
<feature type="compositionally biased region" description="Low complexity" evidence="1">
    <location>
        <begin position="413"/>
        <end position="429"/>
    </location>
</feature>
<feature type="region of interest" description="Disordered" evidence="1">
    <location>
        <begin position="410"/>
        <end position="442"/>
    </location>
</feature>
<dbReference type="Proteomes" id="UP000070089">
    <property type="component" value="Unassembled WGS sequence"/>
</dbReference>
<reference evidence="2 3" key="1">
    <citation type="journal article" date="2015" name="Mol. Biochem. Parasitol.">
        <title>Identification of polymorphic genes for use in assemblage B genotyping assays through comparative genomics of multiple assemblage B Giardia duodenalis isolates.</title>
        <authorList>
            <person name="Wielinga C."/>
            <person name="Thompson R.C."/>
            <person name="Monis P."/>
            <person name="Ryan U."/>
        </authorList>
    </citation>
    <scope>NUCLEOTIDE SEQUENCE [LARGE SCALE GENOMIC DNA]</scope>
    <source>
        <strain evidence="2 3">BAH15c1</strain>
    </source>
</reference>
<dbReference type="SUPFAM" id="SSF48403">
    <property type="entry name" value="Ankyrin repeat"/>
    <property type="match status" value="1"/>
</dbReference>
<evidence type="ECO:0000313" key="2">
    <source>
        <dbReference type="EMBL" id="KWX12057.1"/>
    </source>
</evidence>
<comment type="caution">
    <text evidence="2">The sequence shown here is derived from an EMBL/GenBank/DDBJ whole genome shotgun (WGS) entry which is preliminary data.</text>
</comment>
<organism evidence="2 3">
    <name type="scientific">Giardia duodenalis assemblage B</name>
    <dbReference type="NCBI Taxonomy" id="1394984"/>
    <lineage>
        <taxon>Eukaryota</taxon>
        <taxon>Metamonada</taxon>
        <taxon>Diplomonadida</taxon>
        <taxon>Hexamitidae</taxon>
        <taxon>Giardiinae</taxon>
        <taxon>Giardia</taxon>
    </lineage>
</organism>
<gene>
    <name evidence="2" type="ORF">QR46_3969</name>
</gene>
<dbReference type="EMBL" id="JXTI01000138">
    <property type="protein sequence ID" value="KWX12057.1"/>
    <property type="molecule type" value="Genomic_DNA"/>
</dbReference>